<reference evidence="2" key="2">
    <citation type="submission" date="2020-09" db="EMBL/GenBank/DDBJ databases">
        <authorList>
            <person name="Sun Q."/>
            <person name="Ohkuma M."/>
        </authorList>
    </citation>
    <scope>NUCLEOTIDE SEQUENCE</scope>
    <source>
        <strain evidence="2">JCM 4125</strain>
    </source>
</reference>
<accession>A0A918H4Q2</accession>
<keyword evidence="3" id="KW-1185">Reference proteome</keyword>
<dbReference type="InterPro" id="IPR002575">
    <property type="entry name" value="Aminoglycoside_PTrfase"/>
</dbReference>
<name>A0A918H4Q2_9ACTN</name>
<feature type="domain" description="Aminoglycoside phosphotransferase" evidence="1">
    <location>
        <begin position="80"/>
        <end position="264"/>
    </location>
</feature>
<dbReference type="Pfam" id="PF01636">
    <property type="entry name" value="APH"/>
    <property type="match status" value="1"/>
</dbReference>
<dbReference type="Gene3D" id="3.90.1200.10">
    <property type="match status" value="1"/>
</dbReference>
<reference evidence="2" key="1">
    <citation type="journal article" date="2014" name="Int. J. Syst. Evol. Microbiol.">
        <title>Complete genome sequence of Corynebacterium casei LMG S-19264T (=DSM 44701T), isolated from a smear-ripened cheese.</title>
        <authorList>
            <consortium name="US DOE Joint Genome Institute (JGI-PGF)"/>
            <person name="Walter F."/>
            <person name="Albersmeier A."/>
            <person name="Kalinowski J."/>
            <person name="Ruckert C."/>
        </authorList>
    </citation>
    <scope>NUCLEOTIDE SEQUENCE</scope>
    <source>
        <strain evidence="2">JCM 4125</strain>
    </source>
</reference>
<dbReference type="Proteomes" id="UP000646776">
    <property type="component" value="Unassembled WGS sequence"/>
</dbReference>
<comment type="caution">
    <text evidence="2">The sequence shown here is derived from an EMBL/GenBank/DDBJ whole genome shotgun (WGS) entry which is preliminary data.</text>
</comment>
<evidence type="ECO:0000313" key="2">
    <source>
        <dbReference type="EMBL" id="GGT36486.1"/>
    </source>
</evidence>
<dbReference type="RefSeq" id="WP_189708085.1">
    <property type="nucleotide sequence ID" value="NZ_BMSA01000002.1"/>
</dbReference>
<dbReference type="AlphaFoldDB" id="A0A918H4Q2"/>
<dbReference type="InterPro" id="IPR011009">
    <property type="entry name" value="Kinase-like_dom_sf"/>
</dbReference>
<evidence type="ECO:0000313" key="3">
    <source>
        <dbReference type="Proteomes" id="UP000646776"/>
    </source>
</evidence>
<gene>
    <name evidence="2" type="ORF">GCM10010226_10950</name>
</gene>
<dbReference type="SUPFAM" id="SSF56112">
    <property type="entry name" value="Protein kinase-like (PK-like)"/>
    <property type="match status" value="1"/>
</dbReference>
<protein>
    <submittedName>
        <fullName evidence="2">Aminoglycoside phosphotransferase</fullName>
    </submittedName>
</protein>
<sequence>MTTSHPRRQQLTAADLAPLARAAVGGHRALLAATRLTGGTSKGVYRLAFDDGSTAIAYVWSPQEDYWAPPAADGAGSRSGAAGLARFRSAHARLTGLGVRVPRLLLADDDGAHLPVAAAVVEDVTGGTLEDALRENPAGGRAALERLAGMLAVMRAAGEERGPVPGGPGVRAVADRAVRDIDEVSARDRRVREARDRLTERVRELRDTVRPRSARSLIHGELGPDHVLLTEDGEPVLIDVEGLEYADVEREHVFLDLRFGPWYDALRAPGLDEARLEFYRLAMHLSLVAGPLRLLDGDFPDPAPMREIAESNLRRALELAGCAGTVPRP</sequence>
<evidence type="ECO:0000259" key="1">
    <source>
        <dbReference type="Pfam" id="PF01636"/>
    </source>
</evidence>
<organism evidence="2 3">
    <name type="scientific">Streptomyces phaeofaciens</name>
    <dbReference type="NCBI Taxonomy" id="68254"/>
    <lineage>
        <taxon>Bacteria</taxon>
        <taxon>Bacillati</taxon>
        <taxon>Actinomycetota</taxon>
        <taxon>Actinomycetes</taxon>
        <taxon>Kitasatosporales</taxon>
        <taxon>Streptomycetaceae</taxon>
        <taxon>Streptomyces</taxon>
    </lineage>
</organism>
<proteinExistence type="predicted"/>
<dbReference type="EMBL" id="BMSA01000002">
    <property type="protein sequence ID" value="GGT36486.1"/>
    <property type="molecule type" value="Genomic_DNA"/>
</dbReference>